<name>A0A0R2BFS0_SECCO</name>
<gene>
    <name evidence="1" type="ORF">FC82_GL001821</name>
</gene>
<comment type="caution">
    <text evidence="1">The sequence shown here is derived from an EMBL/GenBank/DDBJ whole genome shotgun (WGS) entry which is preliminary data.</text>
</comment>
<organism evidence="1 2">
    <name type="scientific">Secundilactobacillus collinoides DSM 20515 = JCM 1123</name>
    <dbReference type="NCBI Taxonomy" id="1423733"/>
    <lineage>
        <taxon>Bacteria</taxon>
        <taxon>Bacillati</taxon>
        <taxon>Bacillota</taxon>
        <taxon>Bacilli</taxon>
        <taxon>Lactobacillales</taxon>
        <taxon>Lactobacillaceae</taxon>
        <taxon>Secundilactobacillus</taxon>
    </lineage>
</organism>
<accession>A0A0R2BFS0</accession>
<proteinExistence type="predicted"/>
<reference evidence="1 2" key="1">
    <citation type="journal article" date="2015" name="Genome Announc.">
        <title>Expanding the biotechnology potential of lactobacilli through comparative genomics of 213 strains and associated genera.</title>
        <authorList>
            <person name="Sun Z."/>
            <person name="Harris H.M."/>
            <person name="McCann A."/>
            <person name="Guo C."/>
            <person name="Argimon S."/>
            <person name="Zhang W."/>
            <person name="Yang X."/>
            <person name="Jeffery I.B."/>
            <person name="Cooney J.C."/>
            <person name="Kagawa T.F."/>
            <person name="Liu W."/>
            <person name="Song Y."/>
            <person name="Salvetti E."/>
            <person name="Wrobel A."/>
            <person name="Rasinkangas P."/>
            <person name="Parkhill J."/>
            <person name="Rea M.C."/>
            <person name="O'Sullivan O."/>
            <person name="Ritari J."/>
            <person name="Douillard F.P."/>
            <person name="Paul Ross R."/>
            <person name="Yang R."/>
            <person name="Briner A.E."/>
            <person name="Felis G.E."/>
            <person name="de Vos W.M."/>
            <person name="Barrangou R."/>
            <person name="Klaenhammer T.R."/>
            <person name="Caufield P.W."/>
            <person name="Cui Y."/>
            <person name="Zhang H."/>
            <person name="O'Toole P.W."/>
        </authorList>
    </citation>
    <scope>NUCLEOTIDE SEQUENCE [LARGE SCALE GENOMIC DNA]</scope>
    <source>
        <strain evidence="1 2">DSM 20515</strain>
    </source>
</reference>
<sequence>MKPFETCAEGLMLLVSGHKIVSVTAIIPGLMSGCLSQQNSPRIAKIMEKGTVIPKMVC</sequence>
<evidence type="ECO:0000313" key="2">
    <source>
        <dbReference type="Proteomes" id="UP000051845"/>
    </source>
</evidence>
<dbReference type="PROSITE" id="PS51257">
    <property type="entry name" value="PROKAR_LIPOPROTEIN"/>
    <property type="match status" value="1"/>
</dbReference>
<dbReference type="PATRIC" id="fig|1423733.4.peg.1918"/>
<dbReference type="EMBL" id="AYYR01000004">
    <property type="protein sequence ID" value="KRM77930.1"/>
    <property type="molecule type" value="Genomic_DNA"/>
</dbReference>
<protein>
    <submittedName>
        <fullName evidence="1">Uncharacterized protein</fullName>
    </submittedName>
</protein>
<dbReference type="Proteomes" id="UP000051845">
    <property type="component" value="Unassembled WGS sequence"/>
</dbReference>
<evidence type="ECO:0000313" key="1">
    <source>
        <dbReference type="EMBL" id="KRM77930.1"/>
    </source>
</evidence>
<dbReference type="AlphaFoldDB" id="A0A0R2BFS0"/>